<evidence type="ECO:0000313" key="2">
    <source>
        <dbReference type="EMBL" id="CAF4172851.1"/>
    </source>
</evidence>
<protein>
    <submittedName>
        <fullName evidence="2">Uncharacterized protein</fullName>
    </submittedName>
</protein>
<keyword evidence="1" id="KW-1133">Transmembrane helix</keyword>
<evidence type="ECO:0000313" key="4">
    <source>
        <dbReference type="Proteomes" id="UP000681967"/>
    </source>
</evidence>
<evidence type="ECO:0000256" key="1">
    <source>
        <dbReference type="SAM" id="Phobius"/>
    </source>
</evidence>
<feature type="transmembrane region" description="Helical" evidence="1">
    <location>
        <begin position="22"/>
        <end position="52"/>
    </location>
</feature>
<reference evidence="2" key="1">
    <citation type="submission" date="2021-02" db="EMBL/GenBank/DDBJ databases">
        <authorList>
            <person name="Nowell W R."/>
        </authorList>
    </citation>
    <scope>NUCLEOTIDE SEQUENCE</scope>
</reference>
<sequence>MFGCPYNLHPDKPWLRRTIRGMVATGVIVASPIIAAGAVTAAVVVLPPVGIYKLVKRIRARRSTNILVRSFRDEQNLLNDIRIQQFQDPLLEFDFNGEQ</sequence>
<dbReference type="Proteomes" id="UP000681720">
    <property type="component" value="Unassembled WGS sequence"/>
</dbReference>
<accession>A0A8S2RKG8</accession>
<proteinExistence type="predicted"/>
<name>A0A8S2RKG8_9BILA</name>
<evidence type="ECO:0000313" key="3">
    <source>
        <dbReference type="EMBL" id="CAF4295276.1"/>
    </source>
</evidence>
<organism evidence="2 4">
    <name type="scientific">Rotaria magnacalcarata</name>
    <dbReference type="NCBI Taxonomy" id="392030"/>
    <lineage>
        <taxon>Eukaryota</taxon>
        <taxon>Metazoa</taxon>
        <taxon>Spiralia</taxon>
        <taxon>Gnathifera</taxon>
        <taxon>Rotifera</taxon>
        <taxon>Eurotatoria</taxon>
        <taxon>Bdelloidea</taxon>
        <taxon>Philodinida</taxon>
        <taxon>Philodinidae</taxon>
        <taxon>Rotaria</taxon>
    </lineage>
</organism>
<dbReference type="AlphaFoldDB" id="A0A8S2RKG8"/>
<comment type="caution">
    <text evidence="2">The sequence shown here is derived from an EMBL/GenBank/DDBJ whole genome shotgun (WGS) entry which is preliminary data.</text>
</comment>
<dbReference type="Proteomes" id="UP000681967">
    <property type="component" value="Unassembled WGS sequence"/>
</dbReference>
<feature type="non-terminal residue" evidence="2">
    <location>
        <position position="99"/>
    </location>
</feature>
<dbReference type="EMBL" id="CAJOBJ010035143">
    <property type="protein sequence ID" value="CAF4295276.1"/>
    <property type="molecule type" value="Genomic_DNA"/>
</dbReference>
<keyword evidence="1" id="KW-0472">Membrane</keyword>
<keyword evidence="1" id="KW-0812">Transmembrane</keyword>
<dbReference type="EMBL" id="CAJOBH010013053">
    <property type="protein sequence ID" value="CAF4172851.1"/>
    <property type="molecule type" value="Genomic_DNA"/>
</dbReference>
<gene>
    <name evidence="2" type="ORF">BYL167_LOCUS22474</name>
    <name evidence="3" type="ORF">GIL414_LOCUS25586</name>
</gene>